<keyword evidence="1" id="KW-0732">Signal</keyword>
<evidence type="ECO:0000259" key="2">
    <source>
        <dbReference type="Pfam" id="PF04945"/>
    </source>
</evidence>
<evidence type="ECO:0000313" key="4">
    <source>
        <dbReference type="Proteomes" id="UP000007013"/>
    </source>
</evidence>
<dbReference type="Pfam" id="PF04945">
    <property type="entry name" value="YHS"/>
    <property type="match status" value="1"/>
</dbReference>
<dbReference type="InterPro" id="IPR007029">
    <property type="entry name" value="YHS_dom"/>
</dbReference>
<sequence length="150" mass="16674">MKFISRFLAPLLLTAALAFARGPVNATSHSHIALQGYDPVGFFTDAKAVKGNFALSETYDGYTYLFASEAHQNQFKSNPEKYLPAFGGFCAFGVSKRKFVPVDIDTWEIVDGRLILQFSQDVKKKFAEDKAANLRQADANWPKLAMSPDE</sequence>
<dbReference type="STRING" id="452637.Oter_0295"/>
<feature type="domain" description="YHS" evidence="2">
    <location>
        <begin position="43"/>
        <end position="85"/>
    </location>
</feature>
<dbReference type="AlphaFoldDB" id="B1ZQA5"/>
<dbReference type="KEGG" id="ote:Oter_0295"/>
<evidence type="ECO:0000256" key="1">
    <source>
        <dbReference type="SAM" id="SignalP"/>
    </source>
</evidence>
<dbReference type="EMBL" id="CP001032">
    <property type="protein sequence ID" value="ACB73585.1"/>
    <property type="molecule type" value="Genomic_DNA"/>
</dbReference>
<dbReference type="HOGENOM" id="CLU_087914_2_0_0"/>
<protein>
    <submittedName>
        <fullName evidence="3">YHS domain protein</fullName>
    </submittedName>
</protein>
<organism evidence="3 4">
    <name type="scientific">Opitutus terrae (strain DSM 11246 / JCM 15787 / PB90-1)</name>
    <dbReference type="NCBI Taxonomy" id="452637"/>
    <lineage>
        <taxon>Bacteria</taxon>
        <taxon>Pseudomonadati</taxon>
        <taxon>Verrucomicrobiota</taxon>
        <taxon>Opitutia</taxon>
        <taxon>Opitutales</taxon>
        <taxon>Opitutaceae</taxon>
        <taxon>Opitutus</taxon>
    </lineage>
</organism>
<evidence type="ECO:0000313" key="3">
    <source>
        <dbReference type="EMBL" id="ACB73585.1"/>
    </source>
</evidence>
<keyword evidence="4" id="KW-1185">Reference proteome</keyword>
<dbReference type="NCBIfam" id="NF041384">
    <property type="entry name" value="YHS_seleno_dom"/>
    <property type="match status" value="1"/>
</dbReference>
<reference evidence="3 4" key="1">
    <citation type="journal article" date="2011" name="J. Bacteriol.">
        <title>Genome sequence of the verrucomicrobium Opitutus terrae PB90-1, an abundant inhabitant of rice paddy soil ecosystems.</title>
        <authorList>
            <person name="van Passel M.W."/>
            <person name="Kant R."/>
            <person name="Palva A."/>
            <person name="Copeland A."/>
            <person name="Lucas S."/>
            <person name="Lapidus A."/>
            <person name="Glavina del Rio T."/>
            <person name="Pitluck S."/>
            <person name="Goltsman E."/>
            <person name="Clum A."/>
            <person name="Sun H."/>
            <person name="Schmutz J."/>
            <person name="Larimer F.W."/>
            <person name="Land M.L."/>
            <person name="Hauser L."/>
            <person name="Kyrpides N."/>
            <person name="Mikhailova N."/>
            <person name="Richardson P.P."/>
            <person name="Janssen P.H."/>
            <person name="de Vos W.M."/>
            <person name="Smidt H."/>
        </authorList>
    </citation>
    <scope>NUCLEOTIDE SEQUENCE [LARGE SCALE GENOMIC DNA]</scope>
    <source>
        <strain evidence="4">DSM 11246 / JCM 15787 / PB90-1</strain>
    </source>
</reference>
<dbReference type="Proteomes" id="UP000007013">
    <property type="component" value="Chromosome"/>
</dbReference>
<accession>B1ZQA5</accession>
<dbReference type="eggNOG" id="COG3350">
    <property type="taxonomic scope" value="Bacteria"/>
</dbReference>
<feature type="chain" id="PRO_5002774326" evidence="1">
    <location>
        <begin position="21"/>
        <end position="150"/>
    </location>
</feature>
<name>B1ZQA5_OPITP</name>
<proteinExistence type="predicted"/>
<feature type="signal peptide" evidence="1">
    <location>
        <begin position="1"/>
        <end position="20"/>
    </location>
</feature>
<gene>
    <name evidence="3" type="ordered locus">Oter_0295</name>
</gene>